<feature type="compositionally biased region" description="Polar residues" evidence="1">
    <location>
        <begin position="100"/>
        <end position="112"/>
    </location>
</feature>
<evidence type="ECO:0000256" key="1">
    <source>
        <dbReference type="SAM" id="MobiDB-lite"/>
    </source>
</evidence>
<feature type="region of interest" description="Disordered" evidence="1">
    <location>
        <begin position="62"/>
        <end position="112"/>
    </location>
</feature>
<dbReference type="Pfam" id="PF26450">
    <property type="entry name" value="DUF8129"/>
    <property type="match status" value="1"/>
</dbReference>
<keyword evidence="4" id="KW-1185">Reference proteome</keyword>
<sequence length="112" mass="11428">MAVPLSPPAAFGGTLSHIPNGTLTSRISGLDQEGIQLLLDYERAHGNRLPVIQILESRLNALKGGTEPSGTTAPTTPEVSQSSTGSPVSPATSGPPVNPPSQGDPTNPAQPR</sequence>
<proteinExistence type="predicted"/>
<dbReference type="InterPro" id="IPR058442">
    <property type="entry name" value="DUF8129"/>
</dbReference>
<evidence type="ECO:0000313" key="4">
    <source>
        <dbReference type="Proteomes" id="UP001163293"/>
    </source>
</evidence>
<feature type="domain" description="DUF8129" evidence="2">
    <location>
        <begin position="21"/>
        <end position="63"/>
    </location>
</feature>
<dbReference type="Proteomes" id="UP001163293">
    <property type="component" value="Chromosome"/>
</dbReference>
<accession>A0AAX3EH97</accession>
<dbReference type="EMBL" id="CP101185">
    <property type="protein sequence ID" value="UYV97328.1"/>
    <property type="molecule type" value="Genomic_DNA"/>
</dbReference>
<protein>
    <recommendedName>
        <fullName evidence="2">DUF8129 domain-containing protein</fullName>
    </recommendedName>
</protein>
<evidence type="ECO:0000313" key="3">
    <source>
        <dbReference type="EMBL" id="UYV97328.1"/>
    </source>
</evidence>
<feature type="compositionally biased region" description="Polar residues" evidence="1">
    <location>
        <begin position="68"/>
        <end position="92"/>
    </location>
</feature>
<organism evidence="3 4">
    <name type="scientific">Paenarthrobacter ureafaciens</name>
    <dbReference type="NCBI Taxonomy" id="37931"/>
    <lineage>
        <taxon>Bacteria</taxon>
        <taxon>Bacillati</taxon>
        <taxon>Actinomycetota</taxon>
        <taxon>Actinomycetes</taxon>
        <taxon>Micrococcales</taxon>
        <taxon>Micrococcaceae</taxon>
        <taxon>Paenarthrobacter</taxon>
    </lineage>
</organism>
<gene>
    <name evidence="3" type="ORF">NL394_20215</name>
</gene>
<evidence type="ECO:0000259" key="2">
    <source>
        <dbReference type="Pfam" id="PF26450"/>
    </source>
</evidence>
<name>A0AAX3EH97_PAEUR</name>
<dbReference type="RefSeq" id="WP_021473034.1">
    <property type="nucleotide sequence ID" value="NZ_BDMH01000014.1"/>
</dbReference>
<dbReference type="AlphaFoldDB" id="A0AAX3EH97"/>
<reference evidence="3" key="1">
    <citation type="submission" date="2022-07" db="EMBL/GenBank/DDBJ databases">
        <authorList>
            <person name="Wu T."/>
        </authorList>
    </citation>
    <scope>NUCLEOTIDE SEQUENCE</scope>
    <source>
        <strain evidence="3">SD-1</strain>
    </source>
</reference>